<keyword evidence="3" id="KW-1185">Reference proteome</keyword>
<keyword evidence="1" id="KW-0472">Membrane</keyword>
<feature type="transmembrane region" description="Helical" evidence="1">
    <location>
        <begin position="39"/>
        <end position="58"/>
    </location>
</feature>
<keyword evidence="1" id="KW-0812">Transmembrane</keyword>
<organism evidence="2 3">
    <name type="scientific">Sphingomonas quercus</name>
    <dbReference type="NCBI Taxonomy" id="2842451"/>
    <lineage>
        <taxon>Bacteria</taxon>
        <taxon>Pseudomonadati</taxon>
        <taxon>Pseudomonadota</taxon>
        <taxon>Alphaproteobacteria</taxon>
        <taxon>Sphingomonadales</taxon>
        <taxon>Sphingomonadaceae</taxon>
        <taxon>Sphingomonas</taxon>
    </lineage>
</organism>
<feature type="transmembrane region" description="Helical" evidence="1">
    <location>
        <begin position="74"/>
        <end position="97"/>
    </location>
</feature>
<comment type="caution">
    <text evidence="2">The sequence shown here is derived from an EMBL/GenBank/DDBJ whole genome shotgun (WGS) entry which is preliminary data.</text>
</comment>
<dbReference type="RefSeq" id="WP_216326663.1">
    <property type="nucleotide sequence ID" value="NZ_JAHKRT010000008.1"/>
</dbReference>
<evidence type="ECO:0000313" key="3">
    <source>
        <dbReference type="Proteomes" id="UP000776276"/>
    </source>
</evidence>
<evidence type="ECO:0000256" key="1">
    <source>
        <dbReference type="SAM" id="Phobius"/>
    </source>
</evidence>
<sequence length="98" mass="10440">MEKTPHILNAASNLLGISFVIITGLNLTGRSRVSYADEIAWVATMCLTASCLLSYLALRRGRAQAARLERLADYAFLLGLFSLAGSVLWIALGGVAIG</sequence>
<keyword evidence="1" id="KW-1133">Transmembrane helix</keyword>
<name>A0ABS6BMW3_9SPHN</name>
<dbReference type="EMBL" id="JAHKRT010000008">
    <property type="protein sequence ID" value="MBU3079136.1"/>
    <property type="molecule type" value="Genomic_DNA"/>
</dbReference>
<accession>A0ABS6BMW3</accession>
<protein>
    <submittedName>
        <fullName evidence="2">Uncharacterized protein</fullName>
    </submittedName>
</protein>
<proteinExistence type="predicted"/>
<gene>
    <name evidence="2" type="ORF">KOF26_14850</name>
</gene>
<reference evidence="2 3" key="1">
    <citation type="submission" date="2021-06" db="EMBL/GenBank/DDBJ databases">
        <title>Sphingomonas sp. XMGL2, whole genome shotgun sequencing project.</title>
        <authorList>
            <person name="Zhao G."/>
            <person name="Shen L."/>
        </authorList>
    </citation>
    <scope>NUCLEOTIDE SEQUENCE [LARGE SCALE GENOMIC DNA]</scope>
    <source>
        <strain evidence="2 3">XMGL2</strain>
    </source>
</reference>
<feature type="transmembrane region" description="Helical" evidence="1">
    <location>
        <begin position="7"/>
        <end position="27"/>
    </location>
</feature>
<dbReference type="Proteomes" id="UP000776276">
    <property type="component" value="Unassembled WGS sequence"/>
</dbReference>
<evidence type="ECO:0000313" key="2">
    <source>
        <dbReference type="EMBL" id="MBU3079136.1"/>
    </source>
</evidence>